<feature type="domain" description="Tyrosine--tRNA ligase SYY-like C-terminal" evidence="13">
    <location>
        <begin position="334"/>
        <end position="414"/>
    </location>
</feature>
<evidence type="ECO:0000259" key="13">
    <source>
        <dbReference type="Pfam" id="PF22421"/>
    </source>
</evidence>
<dbReference type="Proteomes" id="UP000245698">
    <property type="component" value="Unassembled WGS sequence"/>
</dbReference>
<dbReference type="GO" id="GO:0006437">
    <property type="term" value="P:tyrosyl-tRNA aminoacylation"/>
    <property type="evidence" value="ECO:0007669"/>
    <property type="project" value="UniProtKB-UniRule"/>
</dbReference>
<accession>A0A2P9AQ15</accession>
<sequence>MSAFKSDFLRIMSERGFIHQISDDAGLDQLFAKETVTAYVGYDATATSLHIGNLISATMLYWLQETGHRPIALMGGGTSMIGDPSFRDDQRKLLTPEAIATNIEGIKRIFGRILRFGDGPNDAIMVNNADWLMKLNYVEFLRDVGRHFSVNRMLTFDSVKLRLEREQSLSFLEFNYMILQGYDFVELSRRYGCRLQMGGSDQWGNIINGVDLGHRMGTPQLYALTTPLLTTSSGAKMGKSAKGAVWLNGDLYSPYDFWQYWRNTEDADVTRFLKIFTRLPLTEIARLAALGGSEINEAKKVLATETTAIVHGRAAAEQAGETARKTFEEGALAETLPTVEVGKADLESGVGILSLFVTAGLAASNGEARRHIQGGAVRLNDQSVSDDRRLVTLQDLGPEQVVKLSLGKKKHVLVRPV</sequence>
<protein>
    <recommendedName>
        <fullName evidence="11">Tyrosine--tRNA ligase</fullName>
        <ecNumber evidence="11">6.1.1.1</ecNumber>
    </recommendedName>
    <alternativeName>
        <fullName evidence="11">Tyrosyl-tRNA synthetase</fullName>
        <shortName evidence="11">TyrRS</shortName>
    </alternativeName>
</protein>
<dbReference type="Pfam" id="PF22421">
    <property type="entry name" value="SYY_C-terminal"/>
    <property type="match status" value="1"/>
</dbReference>
<dbReference type="InterPro" id="IPR002307">
    <property type="entry name" value="Tyr-tRNA-ligase"/>
</dbReference>
<evidence type="ECO:0000256" key="9">
    <source>
        <dbReference type="ARBA" id="ARBA00048248"/>
    </source>
</evidence>
<feature type="binding site" evidence="11">
    <location>
        <position position="180"/>
    </location>
    <ligand>
        <name>L-tyrosine</name>
        <dbReference type="ChEBI" id="CHEBI:58315"/>
    </ligand>
</feature>
<evidence type="ECO:0000256" key="8">
    <source>
        <dbReference type="ARBA" id="ARBA00023146"/>
    </source>
</evidence>
<evidence type="ECO:0000256" key="4">
    <source>
        <dbReference type="ARBA" id="ARBA00022741"/>
    </source>
</evidence>
<reference evidence="15" key="1">
    <citation type="submission" date="2016-12" db="EMBL/GenBank/DDBJ databases">
        <authorList>
            <person name="Brunel B."/>
        </authorList>
    </citation>
    <scope>NUCLEOTIDE SEQUENCE [LARGE SCALE GENOMIC DNA]</scope>
</reference>
<dbReference type="GO" id="GO:0005829">
    <property type="term" value="C:cytosol"/>
    <property type="evidence" value="ECO:0007669"/>
    <property type="project" value="TreeGrafter"/>
</dbReference>
<dbReference type="CDD" id="cd00165">
    <property type="entry name" value="S4"/>
    <property type="match status" value="1"/>
</dbReference>
<dbReference type="InterPro" id="IPR014729">
    <property type="entry name" value="Rossmann-like_a/b/a_fold"/>
</dbReference>
<dbReference type="PANTHER" id="PTHR11766:SF0">
    <property type="entry name" value="TYROSINE--TRNA LIGASE, MITOCHONDRIAL"/>
    <property type="match status" value="1"/>
</dbReference>
<dbReference type="PROSITE" id="PS50889">
    <property type="entry name" value="S4"/>
    <property type="match status" value="1"/>
</dbReference>
<feature type="short sequence motif" description="'HIGH' region" evidence="11">
    <location>
        <begin position="44"/>
        <end position="53"/>
    </location>
</feature>
<keyword evidence="8 11" id="KW-0030">Aminoacyl-tRNA synthetase</keyword>
<dbReference type="InterPro" id="IPR054608">
    <property type="entry name" value="SYY-like_C"/>
</dbReference>
<evidence type="ECO:0000256" key="5">
    <source>
        <dbReference type="ARBA" id="ARBA00022840"/>
    </source>
</evidence>
<dbReference type="InterPro" id="IPR024107">
    <property type="entry name" value="Tyr-tRNA-ligase_bac_1"/>
</dbReference>
<feature type="binding site" evidence="11">
    <location>
        <position position="39"/>
    </location>
    <ligand>
        <name>L-tyrosine</name>
        <dbReference type="ChEBI" id="CHEBI:58315"/>
    </ligand>
</feature>
<keyword evidence="5 11" id="KW-0067">ATP-binding</keyword>
<evidence type="ECO:0000256" key="1">
    <source>
        <dbReference type="ARBA" id="ARBA00004496"/>
    </source>
</evidence>
<dbReference type="GO" id="GO:0004831">
    <property type="term" value="F:tyrosine-tRNA ligase activity"/>
    <property type="evidence" value="ECO:0007669"/>
    <property type="project" value="UniProtKB-UniRule"/>
</dbReference>
<dbReference type="FunFam" id="1.10.240.10:FF:000001">
    <property type="entry name" value="Tyrosine--tRNA ligase"/>
    <property type="match status" value="1"/>
</dbReference>
<comment type="catalytic activity">
    <reaction evidence="9 11">
        <text>tRNA(Tyr) + L-tyrosine + ATP = L-tyrosyl-tRNA(Tyr) + AMP + diphosphate + H(+)</text>
        <dbReference type="Rhea" id="RHEA:10220"/>
        <dbReference type="Rhea" id="RHEA-COMP:9706"/>
        <dbReference type="Rhea" id="RHEA-COMP:9707"/>
        <dbReference type="ChEBI" id="CHEBI:15378"/>
        <dbReference type="ChEBI" id="CHEBI:30616"/>
        <dbReference type="ChEBI" id="CHEBI:33019"/>
        <dbReference type="ChEBI" id="CHEBI:58315"/>
        <dbReference type="ChEBI" id="CHEBI:78442"/>
        <dbReference type="ChEBI" id="CHEBI:78536"/>
        <dbReference type="ChEBI" id="CHEBI:456215"/>
        <dbReference type="EC" id="6.1.1.1"/>
    </reaction>
</comment>
<dbReference type="PANTHER" id="PTHR11766">
    <property type="entry name" value="TYROSYL-TRNA SYNTHETASE"/>
    <property type="match status" value="1"/>
</dbReference>
<comment type="function">
    <text evidence="11">Catalyzes the attachment of tyrosine to tRNA(Tyr) in a two-step reaction: tyrosine is first activated by ATP to form Tyr-AMP and then transferred to the acceptor end of tRNA(Tyr).</text>
</comment>
<dbReference type="Pfam" id="PF00579">
    <property type="entry name" value="tRNA-synt_1b"/>
    <property type="match status" value="1"/>
</dbReference>
<evidence type="ECO:0000256" key="3">
    <source>
        <dbReference type="ARBA" id="ARBA00022598"/>
    </source>
</evidence>
<dbReference type="SUPFAM" id="SSF55174">
    <property type="entry name" value="Alpha-L RNA-binding motif"/>
    <property type="match status" value="1"/>
</dbReference>
<keyword evidence="15" id="KW-1185">Reference proteome</keyword>
<evidence type="ECO:0000313" key="14">
    <source>
        <dbReference type="EMBL" id="SJM33238.1"/>
    </source>
</evidence>
<dbReference type="GO" id="GO:0003723">
    <property type="term" value="F:RNA binding"/>
    <property type="evidence" value="ECO:0007669"/>
    <property type="project" value="UniProtKB-KW"/>
</dbReference>
<dbReference type="InterPro" id="IPR002305">
    <property type="entry name" value="aa-tRNA-synth_Ic"/>
</dbReference>
<evidence type="ECO:0000256" key="10">
    <source>
        <dbReference type="ARBA" id="ARBA00060965"/>
    </source>
</evidence>
<dbReference type="HAMAP" id="MF_02006">
    <property type="entry name" value="Tyr_tRNA_synth_type1"/>
    <property type="match status" value="1"/>
</dbReference>
<dbReference type="InterPro" id="IPR024088">
    <property type="entry name" value="Tyr-tRNA-ligase_bac-type"/>
</dbReference>
<evidence type="ECO:0000256" key="12">
    <source>
        <dbReference type="PROSITE-ProRule" id="PRU00182"/>
    </source>
</evidence>
<dbReference type="GO" id="GO:0042803">
    <property type="term" value="F:protein homodimerization activity"/>
    <property type="evidence" value="ECO:0007669"/>
    <property type="project" value="UniProtKB-ARBA"/>
</dbReference>
<evidence type="ECO:0000313" key="15">
    <source>
        <dbReference type="Proteomes" id="UP000245698"/>
    </source>
</evidence>
<keyword evidence="2 11" id="KW-0963">Cytoplasm</keyword>
<evidence type="ECO:0000256" key="2">
    <source>
        <dbReference type="ARBA" id="ARBA00022490"/>
    </source>
</evidence>
<dbReference type="FunFam" id="3.40.50.620:FF:000008">
    <property type="entry name" value="Tyrosine--tRNA ligase"/>
    <property type="match status" value="1"/>
</dbReference>
<dbReference type="Gene3D" id="3.40.50.620">
    <property type="entry name" value="HUPs"/>
    <property type="match status" value="1"/>
</dbReference>
<keyword evidence="6 12" id="KW-0694">RNA-binding</keyword>
<proteinExistence type="inferred from homology"/>
<dbReference type="InterPro" id="IPR036986">
    <property type="entry name" value="S4_RNA-bd_sf"/>
</dbReference>
<evidence type="ECO:0000256" key="11">
    <source>
        <dbReference type="HAMAP-Rule" id="MF_02006"/>
    </source>
</evidence>
<dbReference type="PRINTS" id="PR01040">
    <property type="entry name" value="TRNASYNTHTYR"/>
</dbReference>
<feature type="binding site" evidence="11">
    <location>
        <position position="239"/>
    </location>
    <ligand>
        <name>ATP</name>
        <dbReference type="ChEBI" id="CHEBI:30616"/>
    </ligand>
</feature>
<keyword evidence="7 11" id="KW-0648">Protein biosynthesis</keyword>
<dbReference type="Gene3D" id="3.10.290.10">
    <property type="entry name" value="RNA-binding S4 domain"/>
    <property type="match status" value="1"/>
</dbReference>
<dbReference type="EC" id="6.1.1.1" evidence="11"/>
<gene>
    <name evidence="11 14" type="primary">tyrS</name>
    <name evidence="14" type="ORF">BQ8482_340134</name>
</gene>
<evidence type="ECO:0000256" key="6">
    <source>
        <dbReference type="ARBA" id="ARBA00022884"/>
    </source>
</evidence>
<dbReference type="CDD" id="cd00805">
    <property type="entry name" value="TyrRS_core"/>
    <property type="match status" value="1"/>
</dbReference>
<keyword evidence="4 11" id="KW-0547">Nucleotide-binding</keyword>
<comment type="subunit">
    <text evidence="11">Homodimer.</text>
</comment>
<dbReference type="Gene3D" id="1.10.240.10">
    <property type="entry name" value="Tyrosyl-Transfer RNA Synthetase"/>
    <property type="match status" value="1"/>
</dbReference>
<evidence type="ECO:0000256" key="7">
    <source>
        <dbReference type="ARBA" id="ARBA00022917"/>
    </source>
</evidence>
<keyword evidence="3 11" id="KW-0436">Ligase</keyword>
<comment type="similarity">
    <text evidence="10 11">Belongs to the class-I aminoacyl-tRNA synthetase family. TyrS type 1 subfamily.</text>
</comment>
<feature type="short sequence motif" description="'KMSKS' region" evidence="11">
    <location>
        <begin position="236"/>
        <end position="240"/>
    </location>
</feature>
<dbReference type="SUPFAM" id="SSF52374">
    <property type="entry name" value="Nucleotidylyl transferase"/>
    <property type="match status" value="1"/>
</dbReference>
<organism evidence="14 15">
    <name type="scientific">Mesorhizobium delmotii</name>
    <dbReference type="NCBI Taxonomy" id="1631247"/>
    <lineage>
        <taxon>Bacteria</taxon>
        <taxon>Pseudomonadati</taxon>
        <taxon>Pseudomonadota</taxon>
        <taxon>Alphaproteobacteria</taxon>
        <taxon>Hyphomicrobiales</taxon>
        <taxon>Phyllobacteriaceae</taxon>
        <taxon>Mesorhizobium</taxon>
    </lineage>
</organism>
<feature type="binding site" evidence="11">
    <location>
        <position position="176"/>
    </location>
    <ligand>
        <name>L-tyrosine</name>
        <dbReference type="ChEBI" id="CHEBI:58315"/>
    </ligand>
</feature>
<dbReference type="RefSeq" id="WP_123150005.1">
    <property type="nucleotide sequence ID" value="NZ_FUIG01000042.1"/>
</dbReference>
<dbReference type="GO" id="GO:0005524">
    <property type="term" value="F:ATP binding"/>
    <property type="evidence" value="ECO:0007669"/>
    <property type="project" value="UniProtKB-UniRule"/>
</dbReference>
<dbReference type="EMBL" id="FUIG01000042">
    <property type="protein sequence ID" value="SJM33238.1"/>
    <property type="molecule type" value="Genomic_DNA"/>
</dbReference>
<name>A0A2P9AQ15_9HYPH</name>
<dbReference type="NCBIfam" id="TIGR00234">
    <property type="entry name" value="tyrS"/>
    <property type="match status" value="1"/>
</dbReference>
<dbReference type="AlphaFoldDB" id="A0A2P9AQ15"/>
<comment type="subcellular location">
    <subcellularLocation>
        <location evidence="1 11">Cytoplasm</location>
    </subcellularLocation>
</comment>